<feature type="transmembrane region" description="Helical" evidence="4">
    <location>
        <begin position="49"/>
        <end position="68"/>
    </location>
</feature>
<dbReference type="PANTHER" id="PTHR43280">
    <property type="entry name" value="ARAC-FAMILY TRANSCRIPTIONAL REGULATOR"/>
    <property type="match status" value="1"/>
</dbReference>
<dbReference type="PROSITE" id="PS01124">
    <property type="entry name" value="HTH_ARAC_FAMILY_2"/>
    <property type="match status" value="1"/>
</dbReference>
<evidence type="ECO:0000313" key="6">
    <source>
        <dbReference type="EMBL" id="SNR96771.1"/>
    </source>
</evidence>
<dbReference type="Proteomes" id="UP000198379">
    <property type="component" value="Unassembled WGS sequence"/>
</dbReference>
<proteinExistence type="predicted"/>
<feature type="transmembrane region" description="Helical" evidence="4">
    <location>
        <begin position="218"/>
        <end position="237"/>
    </location>
</feature>
<dbReference type="OrthoDB" id="5492415at2"/>
<dbReference type="PROSITE" id="PS00041">
    <property type="entry name" value="HTH_ARAC_FAMILY_1"/>
    <property type="match status" value="1"/>
</dbReference>
<dbReference type="SMART" id="SM00342">
    <property type="entry name" value="HTH_ARAC"/>
    <property type="match status" value="1"/>
</dbReference>
<dbReference type="GO" id="GO:0003700">
    <property type="term" value="F:DNA-binding transcription factor activity"/>
    <property type="evidence" value="ECO:0007669"/>
    <property type="project" value="InterPro"/>
</dbReference>
<sequence length="388" mass="45365">MEILKGTYSIDQTLMKLAVDFILIIGILLNIIALIGLLRLKQKKLPQYILIVFWFLILSIFIFFYANLHDLKTLRFIANYFQGGARFLIPPLIFLYIKSIFSNKPDLLKKYLIHFVPFILYFTFYTVPNSLDFQYVQLIDEYINRALIKDIYGIVYLSLSLKLFYVVNNTMKQNYSNIKEKDFLWIEKFLICFLLVLIIDLLLTISEISFGYNVSWDGYITVFFIVVAMSYLGYYGVTQSEVFLPDFLIQKHITKTIKLENKTFYLKDEEKEVLKQKFSQHMNEEKLYLSPDLNLKMIADRMEVSERKLSAFFGEVLNSSFYDSINSFRVEEAKIILKSNAVESHSITGIGLSCGFSSKSSFYRIFKNKTGMSPSVYRALALKESHRT</sequence>
<dbReference type="InterPro" id="IPR018062">
    <property type="entry name" value="HTH_AraC-typ_CS"/>
</dbReference>
<dbReference type="PRINTS" id="PR00032">
    <property type="entry name" value="HTHARAC"/>
</dbReference>
<keyword evidence="1" id="KW-0805">Transcription regulation</keyword>
<dbReference type="Gene3D" id="1.10.10.60">
    <property type="entry name" value="Homeodomain-like"/>
    <property type="match status" value="1"/>
</dbReference>
<evidence type="ECO:0000256" key="1">
    <source>
        <dbReference type="ARBA" id="ARBA00023015"/>
    </source>
</evidence>
<reference evidence="6 7" key="1">
    <citation type="submission" date="2017-06" db="EMBL/GenBank/DDBJ databases">
        <authorList>
            <person name="Kim H.J."/>
            <person name="Triplett B.A."/>
        </authorList>
    </citation>
    <scope>NUCLEOTIDE SEQUENCE [LARGE SCALE GENOMIC DNA]</scope>
    <source>
        <strain evidence="6 7">DSM 25597</strain>
    </source>
</reference>
<keyword evidence="2" id="KW-0238">DNA-binding</keyword>
<feature type="transmembrane region" description="Helical" evidence="4">
    <location>
        <begin position="151"/>
        <end position="168"/>
    </location>
</feature>
<dbReference type="InterPro" id="IPR018060">
    <property type="entry name" value="HTH_AraC"/>
</dbReference>
<feature type="transmembrane region" description="Helical" evidence="4">
    <location>
        <begin position="17"/>
        <end position="37"/>
    </location>
</feature>
<keyword evidence="4" id="KW-0812">Transmembrane</keyword>
<evidence type="ECO:0000256" key="2">
    <source>
        <dbReference type="ARBA" id="ARBA00023125"/>
    </source>
</evidence>
<dbReference type="AlphaFoldDB" id="A0A239AN29"/>
<gene>
    <name evidence="6" type="ORF">SAMN06265376_10512</name>
</gene>
<dbReference type="InterPro" id="IPR009057">
    <property type="entry name" value="Homeodomain-like_sf"/>
</dbReference>
<evidence type="ECO:0000259" key="5">
    <source>
        <dbReference type="PROSITE" id="PS01124"/>
    </source>
</evidence>
<dbReference type="SUPFAM" id="SSF46689">
    <property type="entry name" value="Homeodomain-like"/>
    <property type="match status" value="1"/>
</dbReference>
<dbReference type="PANTHER" id="PTHR43280:SF29">
    <property type="entry name" value="ARAC-FAMILY TRANSCRIPTIONAL REGULATOR"/>
    <property type="match status" value="1"/>
</dbReference>
<accession>A0A239AN29</accession>
<keyword evidence="7" id="KW-1185">Reference proteome</keyword>
<evidence type="ECO:0000256" key="4">
    <source>
        <dbReference type="SAM" id="Phobius"/>
    </source>
</evidence>
<feature type="transmembrane region" description="Helical" evidence="4">
    <location>
        <begin position="80"/>
        <end position="99"/>
    </location>
</feature>
<dbReference type="GO" id="GO:0043565">
    <property type="term" value="F:sequence-specific DNA binding"/>
    <property type="evidence" value="ECO:0007669"/>
    <property type="project" value="InterPro"/>
</dbReference>
<dbReference type="EMBL" id="FZNY01000005">
    <property type="protein sequence ID" value="SNR96771.1"/>
    <property type="molecule type" value="Genomic_DNA"/>
</dbReference>
<keyword evidence="4" id="KW-0472">Membrane</keyword>
<evidence type="ECO:0000313" key="7">
    <source>
        <dbReference type="Proteomes" id="UP000198379"/>
    </source>
</evidence>
<dbReference type="Pfam" id="PF12833">
    <property type="entry name" value="HTH_18"/>
    <property type="match status" value="1"/>
</dbReference>
<name>A0A239AN29_9FLAO</name>
<organism evidence="6 7">
    <name type="scientific">Dokdonia pacifica</name>
    <dbReference type="NCBI Taxonomy" id="1627892"/>
    <lineage>
        <taxon>Bacteria</taxon>
        <taxon>Pseudomonadati</taxon>
        <taxon>Bacteroidota</taxon>
        <taxon>Flavobacteriia</taxon>
        <taxon>Flavobacteriales</taxon>
        <taxon>Flavobacteriaceae</taxon>
        <taxon>Dokdonia</taxon>
    </lineage>
</organism>
<dbReference type="RefSeq" id="WP_089372272.1">
    <property type="nucleotide sequence ID" value="NZ_BMEP01000006.1"/>
</dbReference>
<keyword evidence="4" id="KW-1133">Transmembrane helix</keyword>
<keyword evidence="3" id="KW-0804">Transcription</keyword>
<feature type="domain" description="HTH araC/xylS-type" evidence="5">
    <location>
        <begin position="272"/>
        <end position="380"/>
    </location>
</feature>
<dbReference type="InterPro" id="IPR020449">
    <property type="entry name" value="Tscrpt_reg_AraC-type_HTH"/>
</dbReference>
<feature type="transmembrane region" description="Helical" evidence="4">
    <location>
        <begin position="189"/>
        <end position="212"/>
    </location>
</feature>
<protein>
    <submittedName>
        <fullName evidence="6">Helix-turn-helix domain-containing protein</fullName>
    </submittedName>
</protein>
<evidence type="ECO:0000256" key="3">
    <source>
        <dbReference type="ARBA" id="ARBA00023163"/>
    </source>
</evidence>
<feature type="transmembrane region" description="Helical" evidence="4">
    <location>
        <begin position="111"/>
        <end position="131"/>
    </location>
</feature>